<evidence type="ECO:0000256" key="1">
    <source>
        <dbReference type="SAM" id="Phobius"/>
    </source>
</evidence>
<gene>
    <name evidence="2" type="ORF">ACPOL_3283</name>
</gene>
<keyword evidence="1" id="KW-0472">Membrane</keyword>
<reference evidence="2 3" key="1">
    <citation type="journal article" date="2018" name="Front. Microbiol.">
        <title>Hydrolytic Capabilities as a Key to Environmental Success: Chitinolytic and Cellulolytic Acidobacteria From Acidic Sub-arctic Soils and Boreal Peatlands.</title>
        <authorList>
            <person name="Belova S.E."/>
            <person name="Ravin N.V."/>
            <person name="Pankratov T.A."/>
            <person name="Rakitin A.L."/>
            <person name="Ivanova A.A."/>
            <person name="Beletsky A.V."/>
            <person name="Mardanov A.V."/>
            <person name="Sinninghe Damste J.S."/>
            <person name="Dedysh S.N."/>
        </authorList>
    </citation>
    <scope>NUCLEOTIDE SEQUENCE [LARGE SCALE GENOMIC DNA]</scope>
    <source>
        <strain evidence="2 3">SBC82</strain>
    </source>
</reference>
<dbReference type="Proteomes" id="UP000253606">
    <property type="component" value="Chromosome"/>
</dbReference>
<keyword evidence="1" id="KW-0812">Transmembrane</keyword>
<dbReference type="RefSeq" id="WP_161557373.1">
    <property type="nucleotide sequence ID" value="NZ_CP030840.1"/>
</dbReference>
<feature type="transmembrane region" description="Helical" evidence="1">
    <location>
        <begin position="36"/>
        <end position="55"/>
    </location>
</feature>
<protein>
    <submittedName>
        <fullName evidence="2">Uncharacterized protein</fullName>
    </submittedName>
</protein>
<keyword evidence="3" id="KW-1185">Reference proteome</keyword>
<organism evidence="2 3">
    <name type="scientific">Acidisarcina polymorpha</name>
    <dbReference type="NCBI Taxonomy" id="2211140"/>
    <lineage>
        <taxon>Bacteria</taxon>
        <taxon>Pseudomonadati</taxon>
        <taxon>Acidobacteriota</taxon>
        <taxon>Terriglobia</taxon>
        <taxon>Terriglobales</taxon>
        <taxon>Acidobacteriaceae</taxon>
        <taxon>Acidisarcina</taxon>
    </lineage>
</organism>
<dbReference type="AlphaFoldDB" id="A0A2Z5G1X4"/>
<keyword evidence="1" id="KW-1133">Transmembrane helix</keyword>
<accession>A0A2Z5G1X4</accession>
<dbReference type="EMBL" id="CP030840">
    <property type="protein sequence ID" value="AXC12576.1"/>
    <property type="molecule type" value="Genomic_DNA"/>
</dbReference>
<evidence type="ECO:0000313" key="3">
    <source>
        <dbReference type="Proteomes" id="UP000253606"/>
    </source>
</evidence>
<evidence type="ECO:0000313" key="2">
    <source>
        <dbReference type="EMBL" id="AXC12576.1"/>
    </source>
</evidence>
<dbReference type="KEGG" id="abas:ACPOL_3283"/>
<sequence>MIIFDKPKSEEEVAREKREVEQHEFARSQVKTNRTLARFTLALVLATFCTIGVGVW</sequence>
<name>A0A2Z5G1X4_9BACT</name>
<proteinExistence type="predicted"/>